<sequence length="31" mass="3567">MTPAPGTLPTKFPVWCRAVYSFSGELRQNRR</sequence>
<organism evidence="1 2">
    <name type="scientific">Sclerotinia sclerotiorum (strain ATCC 18683 / 1980 / Ss-1)</name>
    <name type="common">White mold</name>
    <name type="synonym">Whetzelinia sclerotiorum</name>
    <dbReference type="NCBI Taxonomy" id="665079"/>
    <lineage>
        <taxon>Eukaryota</taxon>
        <taxon>Fungi</taxon>
        <taxon>Dikarya</taxon>
        <taxon>Ascomycota</taxon>
        <taxon>Pezizomycotina</taxon>
        <taxon>Leotiomycetes</taxon>
        <taxon>Helotiales</taxon>
        <taxon>Sclerotiniaceae</taxon>
        <taxon>Sclerotinia</taxon>
    </lineage>
</organism>
<gene>
    <name evidence="1" type="ORF">SS1G_01267</name>
</gene>
<accession>A7E7I9</accession>
<dbReference type="RefSeq" id="XP_001597073.1">
    <property type="nucleotide sequence ID" value="XM_001597023.1"/>
</dbReference>
<protein>
    <submittedName>
        <fullName evidence="1">Uncharacterized protein</fullName>
    </submittedName>
</protein>
<evidence type="ECO:0000313" key="1">
    <source>
        <dbReference type="EMBL" id="EDN96341.1"/>
    </source>
</evidence>
<dbReference type="Proteomes" id="UP000001312">
    <property type="component" value="Unassembled WGS sequence"/>
</dbReference>
<dbReference type="EMBL" id="CH476622">
    <property type="protein sequence ID" value="EDN96341.1"/>
    <property type="molecule type" value="Genomic_DNA"/>
</dbReference>
<dbReference type="InParanoid" id="A7E7I9"/>
<dbReference type="AlphaFoldDB" id="A7E7I9"/>
<proteinExistence type="predicted"/>
<dbReference type="KEGG" id="ssl:SS1G_01267"/>
<reference evidence="2" key="1">
    <citation type="journal article" date="2011" name="PLoS Genet.">
        <title>Genomic analysis of the necrotrophic fungal pathogens Sclerotinia sclerotiorum and Botrytis cinerea.</title>
        <authorList>
            <person name="Amselem J."/>
            <person name="Cuomo C.A."/>
            <person name="van Kan J.A."/>
            <person name="Viaud M."/>
            <person name="Benito E.P."/>
            <person name="Couloux A."/>
            <person name="Coutinho P.M."/>
            <person name="de Vries R.P."/>
            <person name="Dyer P.S."/>
            <person name="Fillinger S."/>
            <person name="Fournier E."/>
            <person name="Gout L."/>
            <person name="Hahn M."/>
            <person name="Kohn L."/>
            <person name="Lapalu N."/>
            <person name="Plummer K.M."/>
            <person name="Pradier J.M."/>
            <person name="Quevillon E."/>
            <person name="Sharon A."/>
            <person name="Simon A."/>
            <person name="ten Have A."/>
            <person name="Tudzynski B."/>
            <person name="Tudzynski P."/>
            <person name="Wincker P."/>
            <person name="Andrew M."/>
            <person name="Anthouard V."/>
            <person name="Beever R.E."/>
            <person name="Beffa R."/>
            <person name="Benoit I."/>
            <person name="Bouzid O."/>
            <person name="Brault B."/>
            <person name="Chen Z."/>
            <person name="Choquer M."/>
            <person name="Collemare J."/>
            <person name="Cotton P."/>
            <person name="Danchin E.G."/>
            <person name="Da Silva C."/>
            <person name="Gautier A."/>
            <person name="Giraud C."/>
            <person name="Giraud T."/>
            <person name="Gonzalez C."/>
            <person name="Grossetete S."/>
            <person name="Guldener U."/>
            <person name="Henrissat B."/>
            <person name="Howlett B.J."/>
            <person name="Kodira C."/>
            <person name="Kretschmer M."/>
            <person name="Lappartient A."/>
            <person name="Leroch M."/>
            <person name="Levis C."/>
            <person name="Mauceli E."/>
            <person name="Neuveglise C."/>
            <person name="Oeser B."/>
            <person name="Pearson M."/>
            <person name="Poulain J."/>
            <person name="Poussereau N."/>
            <person name="Quesneville H."/>
            <person name="Rascle C."/>
            <person name="Schumacher J."/>
            <person name="Segurens B."/>
            <person name="Sexton A."/>
            <person name="Silva E."/>
            <person name="Sirven C."/>
            <person name="Soanes D.M."/>
            <person name="Talbot N.J."/>
            <person name="Templeton M."/>
            <person name="Yandava C."/>
            <person name="Yarden O."/>
            <person name="Zeng Q."/>
            <person name="Rollins J.A."/>
            <person name="Lebrun M.H."/>
            <person name="Dickman M."/>
        </authorList>
    </citation>
    <scope>NUCLEOTIDE SEQUENCE [LARGE SCALE GENOMIC DNA]</scope>
    <source>
        <strain evidence="2">ATCC 18683 / 1980 / Ss-1</strain>
    </source>
</reference>
<dbReference type="HOGENOM" id="CLU_3399620_0_0_1"/>
<evidence type="ECO:0000313" key="2">
    <source>
        <dbReference type="Proteomes" id="UP000001312"/>
    </source>
</evidence>
<dbReference type="GeneID" id="5493645"/>
<name>A7E7I9_SCLS1</name>
<keyword evidence="2" id="KW-1185">Reference proteome</keyword>